<evidence type="ECO:0000313" key="7">
    <source>
        <dbReference type="EMBL" id="KAE9256445.1"/>
    </source>
</evidence>
<evidence type="ECO:0000313" key="8">
    <source>
        <dbReference type="EMBL" id="KAE9361916.1"/>
    </source>
</evidence>
<evidence type="ECO:0000313" key="4">
    <source>
        <dbReference type="EMBL" id="KAE9140234.1"/>
    </source>
</evidence>
<dbReference type="EMBL" id="QXGA01000012">
    <property type="protein sequence ID" value="KAE9155499.1"/>
    <property type="molecule type" value="Genomic_DNA"/>
</dbReference>
<sequence length="154" mass="17198">MFFCPFGRYGAARFCTGTLDGKVEVTMKRFVQVWLLVLVGCALFAVKTAGFSYQKPLARRKDAHVEVTKRLGLGWVQTHDEDLTAIDADILPDYWEQHIGALLEVDPRVPTNGAEPPEQLVKVTDRRHKFPVFATICSISFLATVVTLLIVCTS</sequence>
<feature type="transmembrane region" description="Helical" evidence="1">
    <location>
        <begin position="33"/>
        <end position="53"/>
    </location>
</feature>
<evidence type="ECO:0000313" key="15">
    <source>
        <dbReference type="Proteomes" id="UP000488956"/>
    </source>
</evidence>
<evidence type="ECO:0000313" key="2">
    <source>
        <dbReference type="EMBL" id="KAE8950133.1"/>
    </source>
</evidence>
<proteinExistence type="predicted"/>
<reference evidence="9 10" key="1">
    <citation type="submission" date="2018-08" db="EMBL/GenBank/DDBJ databases">
        <title>Genomic investigation of the strawberry pathogen Phytophthora fragariae indicates pathogenicity is determined by transcriptional variation in three key races.</title>
        <authorList>
            <person name="Adams T.M."/>
            <person name="Armitage A.D."/>
            <person name="Sobczyk M.K."/>
            <person name="Bates H.J."/>
            <person name="Dunwell J.M."/>
            <person name="Nellist C.F."/>
            <person name="Harrison R.J."/>
        </authorList>
    </citation>
    <scope>NUCLEOTIDE SEQUENCE [LARGE SCALE GENOMIC DNA]</scope>
    <source>
        <strain evidence="7 13">BC-23</strain>
        <strain evidence="6 10">NOV-5</strain>
        <strain evidence="5 11">NOV-71</strain>
        <strain evidence="8 14">NOV-77</strain>
        <strain evidence="2 9">NOV-9</strain>
        <strain evidence="4 15">ONT-3</strain>
        <strain evidence="3 12">SCRP245</strain>
    </source>
</reference>
<comment type="caution">
    <text evidence="2">The sequence shown here is derived from an EMBL/GenBank/DDBJ whole genome shotgun (WGS) entry which is preliminary data.</text>
</comment>
<gene>
    <name evidence="7" type="ORF">PF004_g95</name>
    <name evidence="6" type="ORF">PF006_g567</name>
    <name evidence="5" type="ORF">PF007_g275</name>
    <name evidence="8" type="ORF">PF008_g596</name>
    <name evidence="2" type="ORF">PF009_g340</name>
    <name evidence="4" type="ORF">PF010_g268</name>
    <name evidence="3" type="ORF">PF011_g26</name>
</gene>
<keyword evidence="1" id="KW-0472">Membrane</keyword>
<evidence type="ECO:0000313" key="3">
    <source>
        <dbReference type="EMBL" id="KAE9031566.1"/>
    </source>
</evidence>
<dbReference type="EMBL" id="QXFY01000012">
    <property type="protein sequence ID" value="KAE9361916.1"/>
    <property type="molecule type" value="Genomic_DNA"/>
</dbReference>
<evidence type="ECO:0000313" key="10">
    <source>
        <dbReference type="Proteomes" id="UP000440732"/>
    </source>
</evidence>
<evidence type="ECO:0000313" key="11">
    <source>
        <dbReference type="Proteomes" id="UP000441208"/>
    </source>
</evidence>
<keyword evidence="1" id="KW-1133">Transmembrane helix</keyword>
<evidence type="ECO:0000313" key="13">
    <source>
        <dbReference type="Proteomes" id="UP000476176"/>
    </source>
</evidence>
<dbReference type="Proteomes" id="UP000429523">
    <property type="component" value="Unassembled WGS sequence"/>
</dbReference>
<dbReference type="EMBL" id="QXFX01000005">
    <property type="protein sequence ID" value="KAE9140234.1"/>
    <property type="molecule type" value="Genomic_DNA"/>
</dbReference>
<dbReference type="Proteomes" id="UP000460718">
    <property type="component" value="Unassembled WGS sequence"/>
</dbReference>
<dbReference type="EMBL" id="QXGF01000006">
    <property type="protein sequence ID" value="KAE8950133.1"/>
    <property type="molecule type" value="Genomic_DNA"/>
</dbReference>
<evidence type="ECO:0000313" key="5">
    <source>
        <dbReference type="EMBL" id="KAE9141331.1"/>
    </source>
</evidence>
<dbReference type="EMBL" id="QXFZ01000005">
    <property type="protein sequence ID" value="KAE9141331.1"/>
    <property type="molecule type" value="Genomic_DNA"/>
</dbReference>
<evidence type="ECO:0000313" key="14">
    <source>
        <dbReference type="Proteomes" id="UP000486351"/>
    </source>
</evidence>
<dbReference type="Proteomes" id="UP000440732">
    <property type="component" value="Unassembled WGS sequence"/>
</dbReference>
<dbReference type="Proteomes" id="UP000441208">
    <property type="component" value="Unassembled WGS sequence"/>
</dbReference>
<evidence type="ECO:0000313" key="6">
    <source>
        <dbReference type="EMBL" id="KAE9155499.1"/>
    </source>
</evidence>
<accession>A0A6A3FZ19</accession>
<keyword evidence="1" id="KW-0812">Transmembrane</keyword>
<organism evidence="2 9">
    <name type="scientific">Phytophthora fragariae</name>
    <dbReference type="NCBI Taxonomy" id="53985"/>
    <lineage>
        <taxon>Eukaryota</taxon>
        <taxon>Sar</taxon>
        <taxon>Stramenopiles</taxon>
        <taxon>Oomycota</taxon>
        <taxon>Peronosporomycetes</taxon>
        <taxon>Peronosporales</taxon>
        <taxon>Peronosporaceae</taxon>
        <taxon>Phytophthora</taxon>
    </lineage>
</organism>
<dbReference type="AlphaFoldDB" id="A0A6A3FZ19"/>
<dbReference type="Proteomes" id="UP000476176">
    <property type="component" value="Unassembled WGS sequence"/>
</dbReference>
<name>A0A6A3FZ19_9STRA</name>
<evidence type="ECO:0000313" key="12">
    <source>
        <dbReference type="Proteomes" id="UP000460718"/>
    </source>
</evidence>
<dbReference type="Proteomes" id="UP000486351">
    <property type="component" value="Unassembled WGS sequence"/>
</dbReference>
<dbReference type="EMBL" id="QXFW01000001">
    <property type="protein sequence ID" value="KAE9031566.1"/>
    <property type="molecule type" value="Genomic_DNA"/>
</dbReference>
<dbReference type="Proteomes" id="UP000488956">
    <property type="component" value="Unassembled WGS sequence"/>
</dbReference>
<feature type="transmembrane region" description="Helical" evidence="1">
    <location>
        <begin position="130"/>
        <end position="151"/>
    </location>
</feature>
<dbReference type="EMBL" id="QXGC01000002">
    <property type="protein sequence ID" value="KAE9256445.1"/>
    <property type="molecule type" value="Genomic_DNA"/>
</dbReference>
<evidence type="ECO:0000256" key="1">
    <source>
        <dbReference type="SAM" id="Phobius"/>
    </source>
</evidence>
<protein>
    <submittedName>
        <fullName evidence="2">Uncharacterized protein</fullName>
    </submittedName>
</protein>
<evidence type="ECO:0000313" key="9">
    <source>
        <dbReference type="Proteomes" id="UP000429523"/>
    </source>
</evidence>